<evidence type="ECO:0000313" key="2">
    <source>
        <dbReference type="EMBL" id="PLW14074.1"/>
    </source>
</evidence>
<accession>A0A2N5SLI8</accession>
<feature type="region of interest" description="Disordered" evidence="1">
    <location>
        <begin position="129"/>
        <end position="195"/>
    </location>
</feature>
<feature type="compositionally biased region" description="Low complexity" evidence="1">
    <location>
        <begin position="135"/>
        <end position="156"/>
    </location>
</feature>
<evidence type="ECO:0000256" key="1">
    <source>
        <dbReference type="SAM" id="MobiDB-lite"/>
    </source>
</evidence>
<organism evidence="2 3">
    <name type="scientific">Puccinia coronata f. sp. avenae</name>
    <dbReference type="NCBI Taxonomy" id="200324"/>
    <lineage>
        <taxon>Eukaryota</taxon>
        <taxon>Fungi</taxon>
        <taxon>Dikarya</taxon>
        <taxon>Basidiomycota</taxon>
        <taxon>Pucciniomycotina</taxon>
        <taxon>Pucciniomycetes</taxon>
        <taxon>Pucciniales</taxon>
        <taxon>Pucciniaceae</taxon>
        <taxon>Puccinia</taxon>
    </lineage>
</organism>
<dbReference type="AlphaFoldDB" id="A0A2N5SLI8"/>
<comment type="caution">
    <text evidence="2">The sequence shown here is derived from an EMBL/GenBank/DDBJ whole genome shotgun (WGS) entry which is preliminary data.</text>
</comment>
<feature type="region of interest" description="Disordered" evidence="1">
    <location>
        <begin position="71"/>
        <end position="100"/>
    </location>
</feature>
<feature type="region of interest" description="Disordered" evidence="1">
    <location>
        <begin position="1"/>
        <end position="37"/>
    </location>
</feature>
<dbReference type="Proteomes" id="UP000235388">
    <property type="component" value="Unassembled WGS sequence"/>
</dbReference>
<evidence type="ECO:0000313" key="3">
    <source>
        <dbReference type="Proteomes" id="UP000235388"/>
    </source>
</evidence>
<proteinExistence type="predicted"/>
<feature type="compositionally biased region" description="Polar residues" evidence="1">
    <location>
        <begin position="157"/>
        <end position="170"/>
    </location>
</feature>
<gene>
    <name evidence="2" type="ORF">PCANC_18745</name>
</gene>
<keyword evidence="3" id="KW-1185">Reference proteome</keyword>
<reference evidence="2 3" key="1">
    <citation type="submission" date="2017-11" db="EMBL/GenBank/DDBJ databases">
        <title>De novo assembly and phasing of dikaryotic genomes from two isolates of Puccinia coronata f. sp. avenae, the causal agent of oat crown rust.</title>
        <authorList>
            <person name="Miller M.E."/>
            <person name="Zhang Y."/>
            <person name="Omidvar V."/>
            <person name="Sperschneider J."/>
            <person name="Schwessinger B."/>
            <person name="Raley C."/>
            <person name="Palmer J.M."/>
            <person name="Garnica D."/>
            <person name="Upadhyaya N."/>
            <person name="Rathjen J."/>
            <person name="Taylor J.M."/>
            <person name="Park R.F."/>
            <person name="Dodds P.N."/>
            <person name="Hirsch C.D."/>
            <person name="Kianian S.F."/>
            <person name="Figueroa M."/>
        </authorList>
    </citation>
    <scope>NUCLEOTIDE SEQUENCE [LARGE SCALE GENOMIC DNA]</scope>
    <source>
        <strain evidence="2">12NC29</strain>
    </source>
</reference>
<feature type="compositionally biased region" description="Polar residues" evidence="1">
    <location>
        <begin position="182"/>
        <end position="195"/>
    </location>
</feature>
<name>A0A2N5SLI8_9BASI</name>
<protein>
    <submittedName>
        <fullName evidence="2">Uncharacterized protein</fullName>
    </submittedName>
</protein>
<dbReference type="EMBL" id="PGCJ01000931">
    <property type="protein sequence ID" value="PLW14074.1"/>
    <property type="molecule type" value="Genomic_DNA"/>
</dbReference>
<sequence>MNAPVQHLPDTSNTPLRTAAPAHFPPTPTPLSLQPLSALTPSSAPLLKGEAVSKPGTITSVASFPFPTCAPSSAPHDPTANGSHRFHPSAPFGSSKRTKLIQTRYYNTPTGTYRSHKMVDEVRDAPVPLQNLPETSTTPLRTALPAPFPLTPTSLAQQPLPSTVSSSSQRGEYAYNYPLSADNDSLSSYNYPPSA</sequence>